<dbReference type="Pfam" id="PF01807">
    <property type="entry name" value="Zn_ribbon_DnaG"/>
    <property type="match status" value="1"/>
</dbReference>
<dbReference type="NCBIfam" id="TIGR01391">
    <property type="entry name" value="dnaG"/>
    <property type="match status" value="1"/>
</dbReference>
<dbReference type="RefSeq" id="WP_051599354.1">
    <property type="nucleotide sequence ID" value="NZ_JFKG01000031.1"/>
</dbReference>
<keyword evidence="1" id="KW-0862">Zinc</keyword>
<dbReference type="InterPro" id="IPR034151">
    <property type="entry name" value="TOPRIM_DnaG_bac"/>
</dbReference>
<organism evidence="2 3">
    <name type="scientific">Metamycoplasma hyosynoviae</name>
    <dbReference type="NCBI Taxonomy" id="29559"/>
    <lineage>
        <taxon>Bacteria</taxon>
        <taxon>Bacillati</taxon>
        <taxon>Mycoplasmatota</taxon>
        <taxon>Mycoplasmoidales</taxon>
        <taxon>Metamycoplasmataceae</taxon>
        <taxon>Metamycoplasma</taxon>
    </lineage>
</organism>
<reference evidence="2 3" key="1">
    <citation type="submission" date="2019-03" db="EMBL/GenBank/DDBJ databases">
        <title>Genomic Encyclopedia of Archaeal and Bacterial Type Strains, Phase II (KMG-II): from individual species to whole genera.</title>
        <authorList>
            <person name="Goeker M."/>
        </authorList>
    </citation>
    <scope>NUCLEOTIDE SEQUENCE [LARGE SCALE GENOMIC DNA]</scope>
    <source>
        <strain evidence="2 3">ATCC 25591</strain>
    </source>
</reference>
<dbReference type="InterPro" id="IPR037068">
    <property type="entry name" value="DNA_primase_core_N_sf"/>
</dbReference>
<dbReference type="Pfam" id="PF08275">
    <property type="entry name" value="DNAG_N"/>
    <property type="match status" value="1"/>
</dbReference>
<dbReference type="SUPFAM" id="SSF57783">
    <property type="entry name" value="Zinc beta-ribbon"/>
    <property type="match status" value="1"/>
</dbReference>
<dbReference type="PANTHER" id="PTHR30313:SF2">
    <property type="entry name" value="DNA PRIMASE"/>
    <property type="match status" value="1"/>
</dbReference>
<dbReference type="SMART" id="SM00400">
    <property type="entry name" value="ZnF_CHCC"/>
    <property type="match status" value="1"/>
</dbReference>
<keyword evidence="1" id="KW-0240">DNA-directed RNA polymerase</keyword>
<protein>
    <recommendedName>
        <fullName evidence="1">DNA primase</fullName>
        <ecNumber evidence="1">2.7.7.101</ecNumber>
    </recommendedName>
</protein>
<dbReference type="GO" id="GO:1990077">
    <property type="term" value="C:primosome complex"/>
    <property type="evidence" value="ECO:0007669"/>
    <property type="project" value="UniProtKB-KW"/>
</dbReference>
<dbReference type="EC" id="2.7.7.101" evidence="1"/>
<keyword evidence="1" id="KW-0238">DNA-binding</keyword>
<dbReference type="Proteomes" id="UP000294882">
    <property type="component" value="Unassembled WGS sequence"/>
</dbReference>
<dbReference type="HAMAP" id="MF_00974">
    <property type="entry name" value="DNA_primase_DnaG"/>
    <property type="match status" value="1"/>
</dbReference>
<keyword evidence="1" id="KW-0479">Metal-binding</keyword>
<gene>
    <name evidence="1" type="primary">dnaG</name>
    <name evidence="2" type="ORF">JN03_0319</name>
</gene>
<dbReference type="OrthoDB" id="9803773at2"/>
<comment type="subunit">
    <text evidence="1">Monomer. Interacts with DnaB.</text>
</comment>
<dbReference type="Pfam" id="PF13155">
    <property type="entry name" value="Toprim_2"/>
    <property type="match status" value="1"/>
</dbReference>
<keyword evidence="1" id="KW-0235">DNA replication</keyword>
<dbReference type="Gene3D" id="3.40.1360.10">
    <property type="match status" value="1"/>
</dbReference>
<dbReference type="GO" id="GO:0000428">
    <property type="term" value="C:DNA-directed RNA polymerase complex"/>
    <property type="evidence" value="ECO:0007669"/>
    <property type="project" value="UniProtKB-KW"/>
</dbReference>
<dbReference type="Gene3D" id="3.90.580.10">
    <property type="entry name" value="Zinc finger, CHC2-type domain"/>
    <property type="match status" value="1"/>
</dbReference>
<dbReference type="GO" id="GO:0003677">
    <property type="term" value="F:DNA binding"/>
    <property type="evidence" value="ECO:0007669"/>
    <property type="project" value="UniProtKB-KW"/>
</dbReference>
<keyword evidence="1" id="KW-0548">Nucleotidyltransferase</keyword>
<dbReference type="InterPro" id="IPR036977">
    <property type="entry name" value="DNA_primase_Znf_CHC2"/>
</dbReference>
<sequence length="637" mass="74079">MSNNNDIWNLVIEKSDIVSVISEHIQISKYGRNFRACCPFHGEKTPSFIVSPEKQIFKCFGCGKSGNAIKFIELYKNISSIEALKIIAEKANIDISDYASKYSSENSFSEEQLKLIDVMADASIYFQQRLNKNTSLDLKNFLEKRKLTKDLIKDFEIGFAPEDESIFEYLQQKGHEDFYIATSSVISQNIIKKNFFNNRLMFPIKNKYGNVVAFSGRDIIGTSETKYLNSYETQIFKKSDVLFNYYNAISHTRDSKDIYLVEGQFDVIALHRIGHKNTIGLMGTYLSYNHLSLLRDLCINIFFDNDKAGNEALKKNLAIILYYAKELNLKVSIIQNTFQKDADEVYKEDEGKTLAKIVDAKIDLSQYLINIYCNKEQIKTSSSEKNIQNWKEMFEYAYYMDDNIYLIFKNKIIENKLIAKEIYEELESKYKKPNFPSIKNFSTIVKQKNTHFSHPNQINSTWNTVPNPPNTTNFQPQYDPYNNLVDDNTIVEKLRQNNQKKKNLSKWKNKPLMGRGYDMLAIIKYILSDPSYLEDLKIDEFINFKCEGENQRRKELICYAVESQKKQKPLDQIIKDDDQIDTVSKTIYLNILDEIKNIDTVLTKPEFDKIVKNMISEPNSSPKELIKLTKEDTNAKN</sequence>
<dbReference type="PROSITE" id="PS50880">
    <property type="entry name" value="TOPRIM"/>
    <property type="match status" value="1"/>
</dbReference>
<dbReference type="Gene3D" id="3.90.980.10">
    <property type="entry name" value="DNA primase, catalytic core, N-terminal domain"/>
    <property type="match status" value="1"/>
</dbReference>
<dbReference type="GO" id="GO:0006269">
    <property type="term" value="P:DNA replication, synthesis of primer"/>
    <property type="evidence" value="ECO:0007669"/>
    <property type="project" value="UniProtKB-UniRule"/>
</dbReference>
<dbReference type="PANTHER" id="PTHR30313">
    <property type="entry name" value="DNA PRIMASE"/>
    <property type="match status" value="1"/>
</dbReference>
<name>A0A063YKA4_9BACT</name>
<dbReference type="SUPFAM" id="SSF56731">
    <property type="entry name" value="DNA primase core"/>
    <property type="match status" value="1"/>
</dbReference>
<dbReference type="InterPro" id="IPR013264">
    <property type="entry name" value="DNAG_N"/>
</dbReference>
<dbReference type="GO" id="GO:0005737">
    <property type="term" value="C:cytoplasm"/>
    <property type="evidence" value="ECO:0007669"/>
    <property type="project" value="TreeGrafter"/>
</dbReference>
<dbReference type="GO" id="GO:0008270">
    <property type="term" value="F:zinc ion binding"/>
    <property type="evidence" value="ECO:0007669"/>
    <property type="project" value="UniProtKB-UniRule"/>
</dbReference>
<keyword evidence="1" id="KW-0808">Transferase</keyword>
<dbReference type="InterPro" id="IPR030846">
    <property type="entry name" value="DnaG_bac"/>
</dbReference>
<evidence type="ECO:0000313" key="2">
    <source>
        <dbReference type="EMBL" id="TDU97803.1"/>
    </source>
</evidence>
<keyword evidence="1" id="KW-0863">Zinc-finger</keyword>
<dbReference type="InterPro" id="IPR050219">
    <property type="entry name" value="DnaG_primase"/>
</dbReference>
<dbReference type="CDD" id="cd03364">
    <property type="entry name" value="TOPRIM_DnaG_primases"/>
    <property type="match status" value="1"/>
</dbReference>
<dbReference type="SMART" id="SM00493">
    <property type="entry name" value="TOPRIM"/>
    <property type="match status" value="1"/>
</dbReference>
<dbReference type="AlphaFoldDB" id="A0A063YKA4"/>
<keyword evidence="1" id="KW-0639">Primosome</keyword>
<proteinExistence type="inferred from homology"/>
<evidence type="ECO:0000313" key="3">
    <source>
        <dbReference type="Proteomes" id="UP000294882"/>
    </source>
</evidence>
<evidence type="ECO:0000256" key="1">
    <source>
        <dbReference type="HAMAP-Rule" id="MF_00974"/>
    </source>
</evidence>
<dbReference type="InterPro" id="IPR006171">
    <property type="entry name" value="TOPRIM_dom"/>
</dbReference>
<comment type="domain">
    <text evidence="1">Contains an N-terminal zinc-binding domain, a central core domain that contains the primase activity, and a C-terminal DnaB-binding domain.</text>
</comment>
<dbReference type="InterPro" id="IPR002694">
    <property type="entry name" value="Znf_CHC2"/>
</dbReference>
<dbReference type="InterPro" id="IPR006295">
    <property type="entry name" value="DNA_primase_DnaG"/>
</dbReference>
<keyword evidence="1" id="KW-0804">Transcription</keyword>
<comment type="similarity">
    <text evidence="1">Belongs to the DnaG primase family.</text>
</comment>
<dbReference type="EMBL" id="SOCH01000003">
    <property type="protein sequence ID" value="TDU97803.1"/>
    <property type="molecule type" value="Genomic_DNA"/>
</dbReference>
<dbReference type="GO" id="GO:0003899">
    <property type="term" value="F:DNA-directed RNA polymerase activity"/>
    <property type="evidence" value="ECO:0007669"/>
    <property type="project" value="UniProtKB-UniRule"/>
</dbReference>
<dbReference type="STRING" id="29559.NPL3_03560"/>
<comment type="caution">
    <text evidence="2">The sequence shown here is derived from an EMBL/GenBank/DDBJ whole genome shotgun (WGS) entry which is preliminary data.</text>
</comment>
<accession>A0A063YKA4</accession>
<comment type="catalytic activity">
    <reaction evidence="1">
        <text>ssDNA + n NTP = ssDNA/pppN(pN)n-1 hybrid + (n-1) diphosphate.</text>
        <dbReference type="EC" id="2.7.7.101"/>
    </reaction>
</comment>
<comment type="cofactor">
    <cofactor evidence="1">
        <name>Zn(2+)</name>
        <dbReference type="ChEBI" id="CHEBI:29105"/>
    </cofactor>
    <text evidence="1">Binds 1 zinc ion per monomer.</text>
</comment>
<dbReference type="FunFam" id="3.90.580.10:FF:000001">
    <property type="entry name" value="DNA primase"/>
    <property type="match status" value="1"/>
</dbReference>
<comment type="function">
    <text evidence="1">RNA polymerase that catalyzes the synthesis of short RNA molecules used as primers for DNA polymerase during DNA replication.</text>
</comment>
<feature type="zinc finger region" description="CHC2-type" evidence="1">
    <location>
        <begin position="38"/>
        <end position="62"/>
    </location>
</feature>